<reference evidence="9 10" key="1">
    <citation type="submission" date="2022-04" db="EMBL/GenBank/DDBJ databases">
        <title>Halobacillus sp. isolated from saltern.</title>
        <authorList>
            <person name="Won M."/>
            <person name="Lee C.-M."/>
            <person name="Woen H.-Y."/>
            <person name="Kwon S.-W."/>
        </authorList>
    </citation>
    <scope>NUCLEOTIDE SEQUENCE [LARGE SCALE GENOMIC DNA]</scope>
    <source>
        <strain evidence="9 10">SSBR10-3</strain>
    </source>
</reference>
<evidence type="ECO:0000256" key="1">
    <source>
        <dbReference type="ARBA" id="ARBA00004141"/>
    </source>
</evidence>
<evidence type="ECO:0000256" key="2">
    <source>
        <dbReference type="ARBA" id="ARBA00006464"/>
    </source>
</evidence>
<dbReference type="PANTHER" id="PTHR30576:SF0">
    <property type="entry name" value="UNDECAPRENYL-PHOSPHATE N-ACETYLGALACTOSAMINYL 1-PHOSPHATE TRANSFERASE-RELATED"/>
    <property type="match status" value="1"/>
</dbReference>
<feature type="transmembrane region" description="Helical" evidence="7">
    <location>
        <begin position="105"/>
        <end position="124"/>
    </location>
</feature>
<evidence type="ECO:0000259" key="8">
    <source>
        <dbReference type="Pfam" id="PF02397"/>
    </source>
</evidence>
<sequence length="459" mass="52691">MYENSQGHVEKIMMALVDVGVVQSGYFIVLQIVKILFPFNHVHPFHPGWLSISSLSCLLSFYLFNLYGDVKRTSAKQVLYNVPLAMICFLFMTFILSIFLSNTHFTKAFLLSSFLVQTLLILAVRLSQWTLYMKLYGRKRVILIGNGSAVEESIARKFRKHSKGWFEFNGFLPIEEMESIEKYNEIDVFVVSPHLERKFIDQIIRSCIHHRKEVLLVPQSVDLFAGNVKVQQVDDLLVYSVKPPGLTRSEEIGKRLFDVVISTTLLLVISPVFFLLFALVPLTSKGPALYKQERLGLNGHPYLVYKFRSMVDGAENSTGPVLAKEKDPRITKLGSIMRTLRLDELPQFINVIKGDMSLIGPRPEREHFINQYAEELPDYLHRLNVKPGLTGLAQVLANYSTSAEDKLRYDLIYVKNYTFLMDLQIFMQTIRVVLQREQSQGIKSQSQTRKSLKPLEKIN</sequence>
<evidence type="ECO:0000256" key="3">
    <source>
        <dbReference type="ARBA" id="ARBA00022679"/>
    </source>
</evidence>
<keyword evidence="10" id="KW-1185">Reference proteome</keyword>
<dbReference type="RefSeq" id="WP_244712132.1">
    <property type="nucleotide sequence ID" value="NZ_CP095073.1"/>
</dbReference>
<evidence type="ECO:0000313" key="10">
    <source>
        <dbReference type="Proteomes" id="UP000831787"/>
    </source>
</evidence>
<feature type="transmembrane region" description="Helical" evidence="7">
    <location>
        <begin position="256"/>
        <end position="280"/>
    </location>
</feature>
<organism evidence="9 10">
    <name type="scientific">Halobacillus salinarum</name>
    <dbReference type="NCBI Taxonomy" id="2932257"/>
    <lineage>
        <taxon>Bacteria</taxon>
        <taxon>Bacillati</taxon>
        <taxon>Bacillota</taxon>
        <taxon>Bacilli</taxon>
        <taxon>Bacillales</taxon>
        <taxon>Bacillaceae</taxon>
        <taxon>Halobacillus</taxon>
    </lineage>
</organism>
<dbReference type="InterPro" id="IPR017475">
    <property type="entry name" value="EPS_sugar_tfrase"/>
</dbReference>
<name>A0ABY4EP55_9BACI</name>
<keyword evidence="5 7" id="KW-1133">Transmembrane helix</keyword>
<keyword evidence="6 7" id="KW-0472">Membrane</keyword>
<feature type="domain" description="Bacterial sugar transferase" evidence="8">
    <location>
        <begin position="254"/>
        <end position="435"/>
    </location>
</feature>
<evidence type="ECO:0000256" key="4">
    <source>
        <dbReference type="ARBA" id="ARBA00022692"/>
    </source>
</evidence>
<comment type="subcellular location">
    <subcellularLocation>
        <location evidence="1">Membrane</location>
        <topology evidence="1">Multi-pass membrane protein</topology>
    </subcellularLocation>
</comment>
<evidence type="ECO:0000313" key="9">
    <source>
        <dbReference type="EMBL" id="UOQ45419.1"/>
    </source>
</evidence>
<dbReference type="Pfam" id="PF02397">
    <property type="entry name" value="Bac_transf"/>
    <property type="match status" value="1"/>
</dbReference>
<evidence type="ECO:0000256" key="7">
    <source>
        <dbReference type="SAM" id="Phobius"/>
    </source>
</evidence>
<proteinExistence type="inferred from homology"/>
<dbReference type="GO" id="GO:0016740">
    <property type="term" value="F:transferase activity"/>
    <property type="evidence" value="ECO:0007669"/>
    <property type="project" value="UniProtKB-KW"/>
</dbReference>
<feature type="transmembrane region" description="Helical" evidence="7">
    <location>
        <begin position="49"/>
        <end position="67"/>
    </location>
</feature>
<keyword evidence="3 9" id="KW-0808">Transferase</keyword>
<evidence type="ECO:0000256" key="6">
    <source>
        <dbReference type="ARBA" id="ARBA00023136"/>
    </source>
</evidence>
<feature type="transmembrane region" description="Helical" evidence="7">
    <location>
        <begin position="12"/>
        <end position="37"/>
    </location>
</feature>
<dbReference type="EMBL" id="CP095073">
    <property type="protein sequence ID" value="UOQ45419.1"/>
    <property type="molecule type" value="Genomic_DNA"/>
</dbReference>
<comment type="similarity">
    <text evidence="2">Belongs to the bacterial sugar transferase family.</text>
</comment>
<dbReference type="PANTHER" id="PTHR30576">
    <property type="entry name" value="COLANIC BIOSYNTHESIS UDP-GLUCOSE LIPID CARRIER TRANSFERASE"/>
    <property type="match status" value="1"/>
</dbReference>
<dbReference type="NCBIfam" id="TIGR03025">
    <property type="entry name" value="EPS_sugtrans"/>
    <property type="match status" value="1"/>
</dbReference>
<feature type="transmembrane region" description="Helical" evidence="7">
    <location>
        <begin position="79"/>
        <end position="99"/>
    </location>
</feature>
<gene>
    <name evidence="9" type="ORF">MUN89_05590</name>
</gene>
<evidence type="ECO:0000256" key="5">
    <source>
        <dbReference type="ARBA" id="ARBA00022989"/>
    </source>
</evidence>
<protein>
    <submittedName>
        <fullName evidence="9">Sugar transferase</fullName>
    </submittedName>
</protein>
<accession>A0ABY4EP55</accession>
<dbReference type="InterPro" id="IPR003362">
    <property type="entry name" value="Bact_transf"/>
</dbReference>
<keyword evidence="4 7" id="KW-0812">Transmembrane</keyword>
<dbReference type="Proteomes" id="UP000831787">
    <property type="component" value="Chromosome"/>
</dbReference>